<accession>A0A6A0B056</accession>
<name>A0A6A0B056_9ACTN</name>
<sequence length="351" mass="37206">MLLPGRGAARDACHTGAWFRRAPARPTLTVMFAAYAARIDRDQPLNGLELGDRPAPGDRPGWTTINVKAASLNHHDLWSLRGIGLSDDRLPMILGCDAAGVDADGNEVVLHSVIGQSGHGVGPDEPRSILTERYQGTFAEQVAVPAWNVLRKPKELSFEEAACLPTAWLTAYRMIFTNAGVRPGDSLLVQGAGGGVATAAIVLGRAAGLRVFATSRDEAKRKRAVDLGAVDAFEPGARLPQRVDAVIETVGAATWSHSVKSLRPGGTVVISGATSGDRPSHAELTRIFFLELKVVGSTMGTKDELEDLLSFCAATGVRPVIDEVLPLERARAGFEKMASGELFGKIVLTGS</sequence>
<dbReference type="AlphaFoldDB" id="A0A6A0B056"/>
<evidence type="ECO:0000313" key="3">
    <source>
        <dbReference type="Proteomes" id="UP000484988"/>
    </source>
</evidence>
<dbReference type="InterPro" id="IPR011032">
    <property type="entry name" value="GroES-like_sf"/>
</dbReference>
<dbReference type="GO" id="GO:0016491">
    <property type="term" value="F:oxidoreductase activity"/>
    <property type="evidence" value="ECO:0007669"/>
    <property type="project" value="InterPro"/>
</dbReference>
<evidence type="ECO:0000259" key="1">
    <source>
        <dbReference type="SMART" id="SM00829"/>
    </source>
</evidence>
<dbReference type="InterPro" id="IPR052711">
    <property type="entry name" value="Zinc_ADH-like"/>
</dbReference>
<dbReference type="SUPFAM" id="SSF51735">
    <property type="entry name" value="NAD(P)-binding Rossmann-fold domains"/>
    <property type="match status" value="1"/>
</dbReference>
<protein>
    <submittedName>
        <fullName evidence="2">Zinc-binding dehydrogenase</fullName>
    </submittedName>
</protein>
<proteinExistence type="predicted"/>
<organism evidence="2 3">
    <name type="scientific">Streptomyces pacificus</name>
    <dbReference type="NCBI Taxonomy" id="2705029"/>
    <lineage>
        <taxon>Bacteria</taxon>
        <taxon>Bacillati</taxon>
        <taxon>Actinomycetota</taxon>
        <taxon>Actinomycetes</taxon>
        <taxon>Kitasatosporales</taxon>
        <taxon>Streptomycetaceae</taxon>
        <taxon>Streptomyces</taxon>
    </lineage>
</organism>
<dbReference type="SMART" id="SM00829">
    <property type="entry name" value="PKS_ER"/>
    <property type="match status" value="1"/>
</dbReference>
<dbReference type="Proteomes" id="UP000484988">
    <property type="component" value="Unassembled WGS sequence"/>
</dbReference>
<dbReference type="Pfam" id="PF00107">
    <property type="entry name" value="ADH_zinc_N"/>
    <property type="match status" value="1"/>
</dbReference>
<dbReference type="PANTHER" id="PTHR45033">
    <property type="match status" value="1"/>
</dbReference>
<feature type="domain" description="Enoyl reductase (ER)" evidence="1">
    <location>
        <begin position="43"/>
        <end position="348"/>
    </location>
</feature>
<evidence type="ECO:0000313" key="2">
    <source>
        <dbReference type="EMBL" id="GFH37614.1"/>
    </source>
</evidence>
<dbReference type="InterPro" id="IPR013154">
    <property type="entry name" value="ADH-like_N"/>
</dbReference>
<comment type="caution">
    <text evidence="2">The sequence shown here is derived from an EMBL/GenBank/DDBJ whole genome shotgun (WGS) entry which is preliminary data.</text>
</comment>
<dbReference type="InterPro" id="IPR036291">
    <property type="entry name" value="NAD(P)-bd_dom_sf"/>
</dbReference>
<gene>
    <name evidence="2" type="ORF">SCWH03_38520</name>
</gene>
<dbReference type="EMBL" id="BLLG01000011">
    <property type="protein sequence ID" value="GFH37614.1"/>
    <property type="molecule type" value="Genomic_DNA"/>
</dbReference>
<reference evidence="2 3" key="1">
    <citation type="submission" date="2020-02" db="EMBL/GenBank/DDBJ databases">
        <title>Whole Genome Shotgun Sequence of Streptomyces sp. strain CWH03.</title>
        <authorList>
            <person name="Dohra H."/>
            <person name="Kodani S."/>
            <person name="Yamamura H."/>
        </authorList>
    </citation>
    <scope>NUCLEOTIDE SEQUENCE [LARGE SCALE GENOMIC DNA]</scope>
    <source>
        <strain evidence="2 3">CWH03</strain>
    </source>
</reference>
<dbReference type="InterPro" id="IPR013149">
    <property type="entry name" value="ADH-like_C"/>
</dbReference>
<dbReference type="SUPFAM" id="SSF50129">
    <property type="entry name" value="GroES-like"/>
    <property type="match status" value="1"/>
</dbReference>
<keyword evidence="3" id="KW-1185">Reference proteome</keyword>
<dbReference type="PANTHER" id="PTHR45033:SF3">
    <property type="entry name" value="DEHYDROGENASE, PUTATIVE (AFU_ORTHOLOGUE AFUA_2G13270)-RELATED"/>
    <property type="match status" value="1"/>
</dbReference>
<dbReference type="Gene3D" id="3.90.180.10">
    <property type="entry name" value="Medium-chain alcohol dehydrogenases, catalytic domain"/>
    <property type="match status" value="1"/>
</dbReference>
<dbReference type="Pfam" id="PF08240">
    <property type="entry name" value="ADH_N"/>
    <property type="match status" value="1"/>
</dbReference>
<dbReference type="InterPro" id="IPR020843">
    <property type="entry name" value="ER"/>
</dbReference>